<protein>
    <submittedName>
        <fullName evidence="1">Uncharacterized protein</fullName>
    </submittedName>
</protein>
<name>A0A7T8EPU9_9CAUD</name>
<dbReference type="EMBL" id="MW366843">
    <property type="protein sequence ID" value="QQO90460.1"/>
    <property type="molecule type" value="Genomic_DNA"/>
</dbReference>
<keyword evidence="2" id="KW-1185">Reference proteome</keyword>
<gene>
    <name evidence="1" type="ORF">pEaSNUABM5_00318</name>
</gene>
<accession>A0A7T8EPU9</accession>
<organism evidence="1 2">
    <name type="scientific">Erwinia phage pEa_SNUABM_5</name>
    <dbReference type="NCBI Taxonomy" id="2797313"/>
    <lineage>
        <taxon>Viruses</taxon>
        <taxon>Duplodnaviria</taxon>
        <taxon>Heunggongvirae</taxon>
        <taxon>Uroviricota</taxon>
        <taxon>Caudoviricetes</taxon>
        <taxon>Rivsvirus</taxon>
        <taxon>Rivsvirus SNUABM5</taxon>
    </lineage>
</organism>
<dbReference type="Proteomes" id="UP000596123">
    <property type="component" value="Segment"/>
</dbReference>
<evidence type="ECO:0000313" key="2">
    <source>
        <dbReference type="Proteomes" id="UP000596123"/>
    </source>
</evidence>
<evidence type="ECO:0000313" key="1">
    <source>
        <dbReference type="EMBL" id="QQO90460.1"/>
    </source>
</evidence>
<proteinExistence type="predicted"/>
<reference evidence="1 2" key="1">
    <citation type="submission" date="2020-12" db="EMBL/GenBank/DDBJ databases">
        <title>Complete genome sequence of Erwinia phage pEa_SNUABM_5.</title>
        <authorList>
            <person name="Kim S.G."/>
            <person name="Lee S.B."/>
            <person name="Kwon J."/>
            <person name="Park S.C."/>
        </authorList>
    </citation>
    <scope>NUCLEOTIDE SEQUENCE [LARGE SCALE GENOMIC DNA]</scope>
</reference>
<sequence length="147" mass="17019">MSKQLKFDERRKAVVQLSAWFTMTEENLKAFGDCAHEHRYSNAREHQAHLGMLQMNVHRTMHSEGMTDESGLCACLTFTEITSTGTRAEILLFSDMTDMGGFRADYCHMQDLLRRVADENGFKYSSLWTFVAPEYRKDTEFMELLDA</sequence>